<organism evidence="2 3">
    <name type="scientific">Thauera sinica</name>
    <dbReference type="NCBI Taxonomy" id="2665146"/>
    <lineage>
        <taxon>Bacteria</taxon>
        <taxon>Pseudomonadati</taxon>
        <taxon>Pseudomonadota</taxon>
        <taxon>Betaproteobacteria</taxon>
        <taxon>Rhodocyclales</taxon>
        <taxon>Zoogloeaceae</taxon>
        <taxon>Thauera</taxon>
    </lineage>
</organism>
<protein>
    <submittedName>
        <fullName evidence="2">Uncharacterized protein</fullName>
    </submittedName>
</protein>
<name>A0ABW1ATW2_9RHOO</name>
<dbReference type="RefSeq" id="WP_157748385.1">
    <property type="nucleotide sequence ID" value="NZ_JBHSOG010000059.1"/>
</dbReference>
<dbReference type="EMBL" id="JBHSOG010000059">
    <property type="protein sequence ID" value="MFC5770743.1"/>
    <property type="molecule type" value="Genomic_DNA"/>
</dbReference>
<evidence type="ECO:0000313" key="2">
    <source>
        <dbReference type="EMBL" id="MFC5770743.1"/>
    </source>
</evidence>
<accession>A0ABW1ATW2</accession>
<evidence type="ECO:0000256" key="1">
    <source>
        <dbReference type="SAM" id="MobiDB-lite"/>
    </source>
</evidence>
<evidence type="ECO:0000313" key="3">
    <source>
        <dbReference type="Proteomes" id="UP001595974"/>
    </source>
</evidence>
<sequence length="119" mass="12693">MVPEKNPAGEKHHANGGLRQPVRWCGEDGSRRKAAYPAIFDRVAETCWRTAPSGRSRLAHAAGSLGPALLAGRLRATGKGKTNTLLADADLRIERSIRAVEHGEPMPGHSAGAPMRGRP</sequence>
<reference evidence="3" key="1">
    <citation type="journal article" date="2019" name="Int. J. Syst. Evol. Microbiol.">
        <title>The Global Catalogue of Microorganisms (GCM) 10K type strain sequencing project: providing services to taxonomists for standard genome sequencing and annotation.</title>
        <authorList>
            <consortium name="The Broad Institute Genomics Platform"/>
            <consortium name="The Broad Institute Genome Sequencing Center for Infectious Disease"/>
            <person name="Wu L."/>
            <person name="Ma J."/>
        </authorList>
    </citation>
    <scope>NUCLEOTIDE SEQUENCE [LARGE SCALE GENOMIC DNA]</scope>
    <source>
        <strain evidence="3">SHR3</strain>
    </source>
</reference>
<dbReference type="Proteomes" id="UP001595974">
    <property type="component" value="Unassembled WGS sequence"/>
</dbReference>
<gene>
    <name evidence="2" type="ORF">ACFPTN_15285</name>
</gene>
<keyword evidence="3" id="KW-1185">Reference proteome</keyword>
<feature type="region of interest" description="Disordered" evidence="1">
    <location>
        <begin position="1"/>
        <end position="24"/>
    </location>
</feature>
<comment type="caution">
    <text evidence="2">The sequence shown here is derived from an EMBL/GenBank/DDBJ whole genome shotgun (WGS) entry which is preliminary data.</text>
</comment>
<feature type="region of interest" description="Disordered" evidence="1">
    <location>
        <begin position="98"/>
        <end position="119"/>
    </location>
</feature>
<proteinExistence type="predicted"/>